<dbReference type="EMBL" id="KN832998">
    <property type="protein sequence ID" value="KIM81588.1"/>
    <property type="molecule type" value="Genomic_DNA"/>
</dbReference>
<proteinExistence type="predicted"/>
<dbReference type="Proteomes" id="UP000054166">
    <property type="component" value="Unassembled WGS sequence"/>
</dbReference>
<gene>
    <name evidence="1" type="ORF">PILCRDRAFT_496995</name>
</gene>
<reference evidence="2" key="2">
    <citation type="submission" date="2015-01" db="EMBL/GenBank/DDBJ databases">
        <title>Evolutionary Origins and Diversification of the Mycorrhizal Mutualists.</title>
        <authorList>
            <consortium name="DOE Joint Genome Institute"/>
            <consortium name="Mycorrhizal Genomics Consortium"/>
            <person name="Kohler A."/>
            <person name="Kuo A."/>
            <person name="Nagy L.G."/>
            <person name="Floudas D."/>
            <person name="Copeland A."/>
            <person name="Barry K.W."/>
            <person name="Cichocki N."/>
            <person name="Veneault-Fourrey C."/>
            <person name="LaButti K."/>
            <person name="Lindquist E.A."/>
            <person name="Lipzen A."/>
            <person name="Lundell T."/>
            <person name="Morin E."/>
            <person name="Murat C."/>
            <person name="Riley R."/>
            <person name="Ohm R."/>
            <person name="Sun H."/>
            <person name="Tunlid A."/>
            <person name="Henrissat B."/>
            <person name="Grigoriev I.V."/>
            <person name="Hibbett D.S."/>
            <person name="Martin F."/>
        </authorList>
    </citation>
    <scope>NUCLEOTIDE SEQUENCE [LARGE SCALE GENOMIC DNA]</scope>
    <source>
        <strain evidence="2">F 1598</strain>
    </source>
</reference>
<evidence type="ECO:0000313" key="1">
    <source>
        <dbReference type="EMBL" id="KIM81588.1"/>
    </source>
</evidence>
<evidence type="ECO:0000313" key="2">
    <source>
        <dbReference type="Proteomes" id="UP000054166"/>
    </source>
</evidence>
<dbReference type="AlphaFoldDB" id="A0A0C3B5U1"/>
<protein>
    <submittedName>
        <fullName evidence="1">Uncharacterized protein</fullName>
    </submittedName>
</protein>
<organism evidence="1 2">
    <name type="scientific">Piloderma croceum (strain F 1598)</name>
    <dbReference type="NCBI Taxonomy" id="765440"/>
    <lineage>
        <taxon>Eukaryota</taxon>
        <taxon>Fungi</taxon>
        <taxon>Dikarya</taxon>
        <taxon>Basidiomycota</taxon>
        <taxon>Agaricomycotina</taxon>
        <taxon>Agaricomycetes</taxon>
        <taxon>Agaricomycetidae</taxon>
        <taxon>Atheliales</taxon>
        <taxon>Atheliaceae</taxon>
        <taxon>Piloderma</taxon>
    </lineage>
</organism>
<dbReference type="HOGENOM" id="CLU_2776810_0_0_1"/>
<name>A0A0C3B5U1_PILCF</name>
<sequence>MIKWILAVADQPHHLKNSTELTQLYGCGYLDSLQQANRYKDGGENERRNSHLRHLCTEYGTYPKLPHDK</sequence>
<keyword evidence="2" id="KW-1185">Reference proteome</keyword>
<reference evidence="1 2" key="1">
    <citation type="submission" date="2014-04" db="EMBL/GenBank/DDBJ databases">
        <authorList>
            <consortium name="DOE Joint Genome Institute"/>
            <person name="Kuo A."/>
            <person name="Tarkka M."/>
            <person name="Buscot F."/>
            <person name="Kohler A."/>
            <person name="Nagy L.G."/>
            <person name="Floudas D."/>
            <person name="Copeland A."/>
            <person name="Barry K.W."/>
            <person name="Cichocki N."/>
            <person name="Veneault-Fourrey C."/>
            <person name="LaButti K."/>
            <person name="Lindquist E.A."/>
            <person name="Lipzen A."/>
            <person name="Lundell T."/>
            <person name="Morin E."/>
            <person name="Murat C."/>
            <person name="Sun H."/>
            <person name="Tunlid A."/>
            <person name="Henrissat B."/>
            <person name="Grigoriev I.V."/>
            <person name="Hibbett D.S."/>
            <person name="Martin F."/>
            <person name="Nordberg H.P."/>
            <person name="Cantor M.N."/>
            <person name="Hua S.X."/>
        </authorList>
    </citation>
    <scope>NUCLEOTIDE SEQUENCE [LARGE SCALE GENOMIC DNA]</scope>
    <source>
        <strain evidence="1 2">F 1598</strain>
    </source>
</reference>
<accession>A0A0C3B5U1</accession>
<dbReference type="InParanoid" id="A0A0C3B5U1"/>